<feature type="compositionally biased region" description="Polar residues" evidence="4">
    <location>
        <begin position="201"/>
        <end position="212"/>
    </location>
</feature>
<dbReference type="Gene3D" id="1.25.40.10">
    <property type="entry name" value="Tetratricopeptide repeat domain"/>
    <property type="match status" value="1"/>
</dbReference>
<dbReference type="HOGENOM" id="CLU_454704_0_0_0"/>
<dbReference type="OrthoDB" id="485389at2"/>
<dbReference type="Proteomes" id="UP000014227">
    <property type="component" value="Chromosome I"/>
</dbReference>
<dbReference type="InterPro" id="IPR011990">
    <property type="entry name" value="TPR-like_helical_dom_sf"/>
</dbReference>
<keyword evidence="2 3" id="KW-0802">TPR repeat</keyword>
<dbReference type="SMART" id="SM00028">
    <property type="entry name" value="TPR"/>
    <property type="match status" value="2"/>
</dbReference>
<evidence type="ECO:0000256" key="1">
    <source>
        <dbReference type="ARBA" id="ARBA00022737"/>
    </source>
</evidence>
<dbReference type="InParanoid" id="S0ET39"/>
<proteinExistence type="predicted"/>
<feature type="compositionally biased region" description="Polar residues" evidence="4">
    <location>
        <begin position="225"/>
        <end position="255"/>
    </location>
</feature>
<feature type="compositionally biased region" description="Low complexity" evidence="4">
    <location>
        <begin position="147"/>
        <end position="163"/>
    </location>
</feature>
<dbReference type="PANTHER" id="PTHR44943">
    <property type="entry name" value="CELLULOSE SYNTHASE OPERON PROTEIN C"/>
    <property type="match status" value="1"/>
</dbReference>
<protein>
    <submittedName>
        <fullName evidence="6">TPR repeat</fullName>
    </submittedName>
</protein>
<dbReference type="PROSITE" id="PS50293">
    <property type="entry name" value="TPR_REGION"/>
    <property type="match status" value="1"/>
</dbReference>
<keyword evidence="7" id="KW-1185">Reference proteome</keyword>
<feature type="region of interest" description="Disordered" evidence="4">
    <location>
        <begin position="139"/>
        <end position="330"/>
    </location>
</feature>
<organism evidence="6 7">
    <name type="scientific">Chthonomonas calidirosea (strain DSM 23976 / ICMP 18418 / T49)</name>
    <dbReference type="NCBI Taxonomy" id="1303518"/>
    <lineage>
        <taxon>Bacteria</taxon>
        <taxon>Bacillati</taxon>
        <taxon>Armatimonadota</taxon>
        <taxon>Chthonomonadia</taxon>
        <taxon>Chthonomonadales</taxon>
        <taxon>Chthonomonadaceae</taxon>
        <taxon>Chthonomonas</taxon>
    </lineage>
</organism>
<feature type="compositionally biased region" description="Polar residues" evidence="4">
    <location>
        <begin position="476"/>
        <end position="494"/>
    </location>
</feature>
<dbReference type="eggNOG" id="COG0457">
    <property type="taxonomic scope" value="Bacteria"/>
</dbReference>
<accession>S0ET39</accession>
<feature type="transmembrane region" description="Helical" evidence="5">
    <location>
        <begin position="527"/>
        <end position="549"/>
    </location>
</feature>
<feature type="region of interest" description="Disordered" evidence="4">
    <location>
        <begin position="457"/>
        <end position="506"/>
    </location>
</feature>
<dbReference type="AlphaFoldDB" id="S0ET39"/>
<evidence type="ECO:0000313" key="6">
    <source>
        <dbReference type="EMBL" id="CCW34519.1"/>
    </source>
</evidence>
<sequence length="600" mass="64440">MPTQREAGLRALKQGDFERARVLLESACWQYPEDFKAHYLLGAVYYSCRRYDQAVSALQRAVFLKPHSPQAHYNLGIALERIGKWDDAANEVRKALELDPRYEVASGTLRKWARAGKISLTPEEEDRLLAGLPRNWLTSHNADAAPSQVETSSQEVQSSTESEALNASPFSSSAMLPPFMDTKPSPQESVSPPISQPVAAQDNSLDVSSANQPSPPDALPIVTESAPQQHEIQTQTSSEEGNNDPPQTDVPTLQPSLLAPPPIEWSQPDEVPLLSDPLDPVLLQEALETANEAAPPPSPVAPPPILSEVASPPAATLEEPTDNLELTEPLASSVSGEVLIPPEIKEPTDVNVLELLAPPEIFEVPTPESLPTPSVPPPVIEEDDNEKQNLAMTSIPEDSLSAADNSSIATESGTHVTGFTGTTVRETETTSSHPTSLPIEPVSASLEPPMLETPLEHATHESAEESASSPPHKPSLSTNAPEETASAADQNRVQSKSRSAKARASDEPDTEDYIYFVPVPCQEATEALQIAIASLVLFVVGIVLGPIAIRKAIEAKRWIAASPYFTGATQANIALVLGVLSTVISLIFCIHYVPTLFATH</sequence>
<keyword evidence="5" id="KW-1133">Transmembrane helix</keyword>
<feature type="repeat" description="TPR" evidence="3">
    <location>
        <begin position="69"/>
        <end position="102"/>
    </location>
</feature>
<reference evidence="7" key="1">
    <citation type="submission" date="2013-03" db="EMBL/GenBank/DDBJ databases">
        <title>Genome sequence of Chthonomonas calidirosea, the first sequenced genome from the Armatimonadetes phylum (formally candidate division OP10).</title>
        <authorList>
            <person name="Lee K.C.Y."/>
            <person name="Morgan X.C."/>
            <person name="Dunfield P.F."/>
            <person name="Tamas I."/>
            <person name="Houghton K.M."/>
            <person name="Vyssotski M."/>
            <person name="Ryan J.L.J."/>
            <person name="Lagutin K."/>
            <person name="McDonald I.R."/>
            <person name="Stott M.B."/>
        </authorList>
    </citation>
    <scope>NUCLEOTIDE SEQUENCE [LARGE SCALE GENOMIC DNA]</scope>
    <source>
        <strain evidence="7">DSM 23976 / ICMP 18418 / T49</strain>
    </source>
</reference>
<dbReference type="PROSITE" id="PS50005">
    <property type="entry name" value="TPR"/>
    <property type="match status" value="2"/>
</dbReference>
<dbReference type="InterPro" id="IPR051685">
    <property type="entry name" value="Ycf3/AcsC/BcsC/TPR_MFPF"/>
</dbReference>
<dbReference type="SUPFAM" id="SSF48452">
    <property type="entry name" value="TPR-like"/>
    <property type="match status" value="1"/>
</dbReference>
<dbReference type="InterPro" id="IPR019734">
    <property type="entry name" value="TPR_rpt"/>
</dbReference>
<feature type="compositionally biased region" description="Pro residues" evidence="4">
    <location>
        <begin position="368"/>
        <end position="379"/>
    </location>
</feature>
<feature type="compositionally biased region" description="Low complexity" evidence="4">
    <location>
        <begin position="413"/>
        <end position="424"/>
    </location>
</feature>
<evidence type="ECO:0000313" key="7">
    <source>
        <dbReference type="Proteomes" id="UP000014227"/>
    </source>
</evidence>
<evidence type="ECO:0000256" key="5">
    <source>
        <dbReference type="SAM" id="Phobius"/>
    </source>
</evidence>
<keyword evidence="1" id="KW-0677">Repeat</keyword>
<feature type="transmembrane region" description="Helical" evidence="5">
    <location>
        <begin position="570"/>
        <end position="593"/>
    </location>
</feature>
<feature type="region of interest" description="Disordered" evidence="4">
    <location>
        <begin position="363"/>
        <end position="442"/>
    </location>
</feature>
<dbReference type="STRING" id="454171.CP488_00459"/>
<keyword evidence="5" id="KW-0812">Transmembrane</keyword>
<dbReference type="EMBL" id="HF951689">
    <property type="protein sequence ID" value="CCW34519.1"/>
    <property type="molecule type" value="Genomic_DNA"/>
</dbReference>
<feature type="compositionally biased region" description="Polar residues" evidence="4">
    <location>
        <begin position="184"/>
        <end position="193"/>
    </location>
</feature>
<dbReference type="KEGG" id="ccz:CCALI_00694"/>
<gene>
    <name evidence="6" type="ORF">CCALI_00694</name>
</gene>
<name>S0ET39_CHTCT</name>
<dbReference type="Pfam" id="PF13432">
    <property type="entry name" value="TPR_16"/>
    <property type="match status" value="1"/>
</dbReference>
<feature type="compositionally biased region" description="Pro residues" evidence="4">
    <location>
        <begin position="294"/>
        <end position="305"/>
    </location>
</feature>
<feature type="compositionally biased region" description="Low complexity" evidence="4">
    <location>
        <begin position="268"/>
        <end position="283"/>
    </location>
</feature>
<feature type="repeat" description="TPR" evidence="3">
    <location>
        <begin position="35"/>
        <end position="68"/>
    </location>
</feature>
<evidence type="ECO:0000256" key="3">
    <source>
        <dbReference type="PROSITE-ProRule" id="PRU00339"/>
    </source>
</evidence>
<keyword evidence="5" id="KW-0472">Membrane</keyword>
<dbReference type="PANTHER" id="PTHR44943:SF8">
    <property type="entry name" value="TPR REPEAT-CONTAINING PROTEIN MJ0263"/>
    <property type="match status" value="1"/>
</dbReference>
<dbReference type="PATRIC" id="fig|1303518.3.peg.700"/>
<evidence type="ECO:0000256" key="2">
    <source>
        <dbReference type="ARBA" id="ARBA00022803"/>
    </source>
</evidence>
<dbReference type="RefSeq" id="WP_016482081.1">
    <property type="nucleotide sequence ID" value="NC_021487.1"/>
</dbReference>
<feature type="compositionally biased region" description="Polar residues" evidence="4">
    <location>
        <begin position="402"/>
        <end position="412"/>
    </location>
</feature>
<evidence type="ECO:0000256" key="4">
    <source>
        <dbReference type="SAM" id="MobiDB-lite"/>
    </source>
</evidence>